<feature type="transmembrane region" description="Helical" evidence="7">
    <location>
        <begin position="340"/>
        <end position="364"/>
    </location>
</feature>
<evidence type="ECO:0000256" key="6">
    <source>
        <dbReference type="ARBA" id="ARBA00023136"/>
    </source>
</evidence>
<keyword evidence="2" id="KW-0813">Transport</keyword>
<feature type="transmembrane region" description="Helical" evidence="7">
    <location>
        <begin position="53"/>
        <end position="74"/>
    </location>
</feature>
<evidence type="ECO:0000256" key="1">
    <source>
        <dbReference type="ARBA" id="ARBA00004651"/>
    </source>
</evidence>
<feature type="transmembrane region" description="Helical" evidence="7">
    <location>
        <begin position="307"/>
        <end position="328"/>
    </location>
</feature>
<dbReference type="Pfam" id="PF05977">
    <property type="entry name" value="MFS_3"/>
    <property type="match status" value="1"/>
</dbReference>
<proteinExistence type="predicted"/>
<keyword evidence="5 7" id="KW-1133">Transmembrane helix</keyword>
<keyword evidence="6 7" id="KW-0472">Membrane</keyword>
<dbReference type="PANTHER" id="PTHR23513">
    <property type="entry name" value="INTEGRAL MEMBRANE EFFLUX PROTEIN-RELATED"/>
    <property type="match status" value="1"/>
</dbReference>
<feature type="transmembrane region" description="Helical" evidence="7">
    <location>
        <begin position="173"/>
        <end position="193"/>
    </location>
</feature>
<evidence type="ECO:0000256" key="7">
    <source>
        <dbReference type="SAM" id="Phobius"/>
    </source>
</evidence>
<dbReference type="EMBL" id="JAAAXX010000001">
    <property type="protein sequence ID" value="KAF2394410.1"/>
    <property type="molecule type" value="Genomic_DNA"/>
</dbReference>
<dbReference type="InterPro" id="IPR036259">
    <property type="entry name" value="MFS_trans_sf"/>
</dbReference>
<dbReference type="AlphaFoldDB" id="A0A6L5C1F7"/>
<organism evidence="8 9">
    <name type="scientific">Pseudomonas frederiksbergensis</name>
    <dbReference type="NCBI Taxonomy" id="104087"/>
    <lineage>
        <taxon>Bacteria</taxon>
        <taxon>Pseudomonadati</taxon>
        <taxon>Pseudomonadota</taxon>
        <taxon>Gammaproteobacteria</taxon>
        <taxon>Pseudomonadales</taxon>
        <taxon>Pseudomonadaceae</taxon>
        <taxon>Pseudomonas</taxon>
    </lineage>
</organism>
<evidence type="ECO:0000256" key="5">
    <source>
        <dbReference type="ARBA" id="ARBA00022989"/>
    </source>
</evidence>
<comment type="subcellular location">
    <subcellularLocation>
        <location evidence="1">Cell membrane</location>
        <topology evidence="1">Multi-pass membrane protein</topology>
    </subcellularLocation>
</comment>
<dbReference type="PANTHER" id="PTHR23513:SF11">
    <property type="entry name" value="STAPHYLOFERRIN A TRANSPORTER"/>
    <property type="match status" value="1"/>
</dbReference>
<gene>
    <name evidence="8" type="ORF">FX983_02391</name>
</gene>
<evidence type="ECO:0008006" key="10">
    <source>
        <dbReference type="Google" id="ProtNLM"/>
    </source>
</evidence>
<dbReference type="InterPro" id="IPR010290">
    <property type="entry name" value="TM_effector"/>
</dbReference>
<dbReference type="GO" id="GO:0005886">
    <property type="term" value="C:plasma membrane"/>
    <property type="evidence" value="ECO:0007669"/>
    <property type="project" value="UniProtKB-SubCell"/>
</dbReference>
<dbReference type="SUPFAM" id="SSF103473">
    <property type="entry name" value="MFS general substrate transporter"/>
    <property type="match status" value="1"/>
</dbReference>
<keyword evidence="4 7" id="KW-0812">Transmembrane</keyword>
<feature type="transmembrane region" description="Helical" evidence="7">
    <location>
        <begin position="81"/>
        <end position="101"/>
    </location>
</feature>
<sequence>MTPITHDGRLLEIMKNPTFSGYWFGTLVLQIVFQTQTLLFAWSWSGGQVDGAFWVYVASNAPFAILTLFVGYLGDRYSRKGLHFIGQILIGLGFVLSAVYFMGNPSFALGLCALLILNAGISIRGPSYQATIISLFGKDDVDTVLSVHGLAVSIAKLAGPLFVAFVIHQSLTALPALAGIVACLWTVMVIVAWDKAEWRTSSSHGLAPVSAIPRIDPASVKDLFLVGALAFGCCSVQTLLPSLVRLHFGDNATLYTLLMVFFGVGALLGTFSGRFSLRLFGRFERVVLTLIFSASTTLFALTSQWVIHSVALLCCGCALFILFVRLCGSLTRAFAPAQRAFGLSLYFFSNYLGGTLGALAWGMIARFQGADSALVMASILVLLLGLVMFNQQRHRIAQP</sequence>
<evidence type="ECO:0000256" key="2">
    <source>
        <dbReference type="ARBA" id="ARBA00022448"/>
    </source>
</evidence>
<protein>
    <recommendedName>
        <fullName evidence="10">MFS transporter</fullName>
    </recommendedName>
</protein>
<keyword evidence="3" id="KW-1003">Cell membrane</keyword>
<reference evidence="8 9" key="1">
    <citation type="submission" date="2019-12" db="EMBL/GenBank/DDBJ databases">
        <title>Endophytic bacteria associated with Panax ginseng seedlings.</title>
        <authorList>
            <person name="Park J.M."/>
            <person name="Shin R."/>
            <person name="Jo S.H."/>
        </authorList>
    </citation>
    <scope>NUCLEOTIDE SEQUENCE [LARGE SCALE GENOMIC DNA]</scope>
    <source>
        <strain evidence="8 9">PgKB32</strain>
    </source>
</reference>
<feature type="transmembrane region" description="Helical" evidence="7">
    <location>
        <begin position="370"/>
        <end position="389"/>
    </location>
</feature>
<evidence type="ECO:0000256" key="4">
    <source>
        <dbReference type="ARBA" id="ARBA00022692"/>
    </source>
</evidence>
<feature type="transmembrane region" description="Helical" evidence="7">
    <location>
        <begin position="21"/>
        <end position="41"/>
    </location>
</feature>
<evidence type="ECO:0000313" key="8">
    <source>
        <dbReference type="EMBL" id="KAF2394410.1"/>
    </source>
</evidence>
<evidence type="ECO:0000256" key="3">
    <source>
        <dbReference type="ARBA" id="ARBA00022475"/>
    </source>
</evidence>
<dbReference type="Gene3D" id="1.20.1250.20">
    <property type="entry name" value="MFS general substrate transporter like domains"/>
    <property type="match status" value="2"/>
</dbReference>
<feature type="transmembrane region" description="Helical" evidence="7">
    <location>
        <begin position="144"/>
        <end position="167"/>
    </location>
</feature>
<accession>A0A6L5C1F7</accession>
<evidence type="ECO:0000313" key="9">
    <source>
        <dbReference type="Proteomes" id="UP000475265"/>
    </source>
</evidence>
<feature type="transmembrane region" description="Helical" evidence="7">
    <location>
        <begin position="107"/>
        <end position="123"/>
    </location>
</feature>
<feature type="transmembrane region" description="Helical" evidence="7">
    <location>
        <begin position="252"/>
        <end position="271"/>
    </location>
</feature>
<name>A0A6L5C1F7_9PSED</name>
<comment type="caution">
    <text evidence="8">The sequence shown here is derived from an EMBL/GenBank/DDBJ whole genome shotgun (WGS) entry which is preliminary data.</text>
</comment>
<dbReference type="Proteomes" id="UP000475265">
    <property type="component" value="Unassembled WGS sequence"/>
</dbReference>
<feature type="transmembrane region" description="Helical" evidence="7">
    <location>
        <begin position="223"/>
        <end position="240"/>
    </location>
</feature>
<feature type="transmembrane region" description="Helical" evidence="7">
    <location>
        <begin position="283"/>
        <end position="301"/>
    </location>
</feature>
<dbReference type="RefSeq" id="WP_163909659.1">
    <property type="nucleotide sequence ID" value="NZ_JAAAXX010000001.1"/>
</dbReference>